<keyword evidence="2" id="KW-1185">Reference proteome</keyword>
<accession>W9H0J4</accession>
<reference evidence="1 2" key="1">
    <citation type="submission" date="2013-08" db="EMBL/GenBank/DDBJ databases">
        <title>The genome sequence of Skermanella stibiiresistens.</title>
        <authorList>
            <person name="Zhu W."/>
            <person name="Wang G."/>
        </authorList>
    </citation>
    <scope>NUCLEOTIDE SEQUENCE [LARGE SCALE GENOMIC DNA]</scope>
    <source>
        <strain evidence="1 2">SB22</strain>
    </source>
</reference>
<dbReference type="Pfam" id="PF07310">
    <property type="entry name" value="PAS_5"/>
    <property type="match status" value="1"/>
</dbReference>
<dbReference type="EMBL" id="AVFL01000020">
    <property type="protein sequence ID" value="EWY38222.1"/>
    <property type="molecule type" value="Genomic_DNA"/>
</dbReference>
<dbReference type="AlphaFoldDB" id="W9H0J4"/>
<dbReference type="InterPro" id="IPR009922">
    <property type="entry name" value="DUF1457"/>
</dbReference>
<protein>
    <submittedName>
        <fullName evidence="1">Uncharacterized protein</fullName>
    </submittedName>
</protein>
<name>W9H0J4_9PROT</name>
<dbReference type="Proteomes" id="UP000019486">
    <property type="component" value="Unassembled WGS sequence"/>
</dbReference>
<evidence type="ECO:0000313" key="2">
    <source>
        <dbReference type="Proteomes" id="UP000019486"/>
    </source>
</evidence>
<dbReference type="OrthoDB" id="8479148at2"/>
<proteinExistence type="predicted"/>
<organism evidence="1 2">
    <name type="scientific">Skermanella stibiiresistens SB22</name>
    <dbReference type="NCBI Taxonomy" id="1385369"/>
    <lineage>
        <taxon>Bacteria</taxon>
        <taxon>Pseudomonadati</taxon>
        <taxon>Pseudomonadota</taxon>
        <taxon>Alphaproteobacteria</taxon>
        <taxon>Rhodospirillales</taxon>
        <taxon>Azospirillaceae</taxon>
        <taxon>Skermanella</taxon>
    </lineage>
</organism>
<sequence length="204" mass="22727">MSIAQTVMAQLDRFYSEPSVAHSVAAAGHPEHFSWNFASFYPGDQRLWCMYEFWLRHQTTPDGPPPWSIDIVPEMGPWLPDMFEVRFGDNGAWLSRFGSGLARTVGVDLTGRDLRTGLLGPGSERLDSDCLKVRESGLVMWSDDELRRRGAAPVACERLLLPFADADGRVSRLVGCLFLRGIGLSPGWLGTITRFINIRATVLD</sequence>
<evidence type="ECO:0000313" key="1">
    <source>
        <dbReference type="EMBL" id="EWY38222.1"/>
    </source>
</evidence>
<dbReference type="RefSeq" id="WP_157619505.1">
    <property type="nucleotide sequence ID" value="NZ_AVFL01000020.1"/>
</dbReference>
<gene>
    <name evidence="1" type="ORF">N825_14860</name>
</gene>
<comment type="caution">
    <text evidence="1">The sequence shown here is derived from an EMBL/GenBank/DDBJ whole genome shotgun (WGS) entry which is preliminary data.</text>
</comment>